<keyword evidence="6" id="KW-1185">Reference proteome</keyword>
<dbReference type="InterPro" id="IPR002938">
    <property type="entry name" value="FAD-bd"/>
</dbReference>
<dbReference type="InterPro" id="IPR050641">
    <property type="entry name" value="RIFMO-like"/>
</dbReference>
<dbReference type="GO" id="GO:0004497">
    <property type="term" value="F:monooxygenase activity"/>
    <property type="evidence" value="ECO:0007669"/>
    <property type="project" value="UniProtKB-KW"/>
</dbReference>
<dbReference type="EMBL" id="CP142149">
    <property type="protein sequence ID" value="WSE27978.1"/>
    <property type="molecule type" value="Genomic_DNA"/>
</dbReference>
<evidence type="ECO:0000256" key="2">
    <source>
        <dbReference type="ARBA" id="ARBA00022630"/>
    </source>
</evidence>
<accession>A0ABZ1I2D3</accession>
<evidence type="ECO:0000313" key="5">
    <source>
        <dbReference type="EMBL" id="WSE27978.1"/>
    </source>
</evidence>
<dbReference type="RefSeq" id="WP_326566981.1">
    <property type="nucleotide sequence ID" value="NZ_CP142149.1"/>
</dbReference>
<dbReference type="Pfam" id="PF21274">
    <property type="entry name" value="Rng_hyd_C"/>
    <property type="match status" value="1"/>
</dbReference>
<organism evidence="5 6">
    <name type="scientific">Amycolatopsis rhabdoformis</name>
    <dbReference type="NCBI Taxonomy" id="1448059"/>
    <lineage>
        <taxon>Bacteria</taxon>
        <taxon>Bacillati</taxon>
        <taxon>Actinomycetota</taxon>
        <taxon>Actinomycetes</taxon>
        <taxon>Pseudonocardiales</taxon>
        <taxon>Pseudonocardiaceae</taxon>
        <taxon>Amycolatopsis</taxon>
    </lineage>
</organism>
<dbReference type="SUPFAM" id="SSF51905">
    <property type="entry name" value="FAD/NAD(P)-binding domain"/>
    <property type="match status" value="1"/>
</dbReference>
<dbReference type="InterPro" id="IPR036188">
    <property type="entry name" value="FAD/NAD-bd_sf"/>
</dbReference>
<comment type="cofactor">
    <cofactor evidence="1">
        <name>FAD</name>
        <dbReference type="ChEBI" id="CHEBI:57692"/>
    </cofactor>
</comment>
<dbReference type="Proteomes" id="UP001330812">
    <property type="component" value="Chromosome"/>
</dbReference>
<feature type="domain" description="FAD-binding" evidence="4">
    <location>
        <begin position="2"/>
        <end position="182"/>
    </location>
</feature>
<keyword evidence="2" id="KW-0285">Flavoprotein</keyword>
<reference evidence="5 6" key="1">
    <citation type="journal article" date="2015" name="Int. J. Syst. Evol. Microbiol.">
        <title>Amycolatopsis rhabdoformis sp. nov., an actinomycete isolated from a tropical forest soil.</title>
        <authorList>
            <person name="Souza W.R."/>
            <person name="Silva R.E."/>
            <person name="Goodfellow M."/>
            <person name="Busarakam K."/>
            <person name="Figueiro F.S."/>
            <person name="Ferreira D."/>
            <person name="Rodrigues-Filho E."/>
            <person name="Moraes L.A.B."/>
            <person name="Zucchi T.D."/>
        </authorList>
    </citation>
    <scope>NUCLEOTIDE SEQUENCE [LARGE SCALE GENOMIC DNA]</scope>
    <source>
        <strain evidence="5 6">NCIMB 14900</strain>
    </source>
</reference>
<proteinExistence type="predicted"/>
<evidence type="ECO:0000259" key="4">
    <source>
        <dbReference type="Pfam" id="PF01494"/>
    </source>
</evidence>
<dbReference type="PANTHER" id="PTHR43004:SF19">
    <property type="entry name" value="BINDING MONOOXYGENASE, PUTATIVE (JCVI)-RELATED"/>
    <property type="match status" value="1"/>
</dbReference>
<protein>
    <submittedName>
        <fullName evidence="5">FAD-dependent monooxygenase</fullName>
    </submittedName>
</protein>
<name>A0ABZ1I2D3_9PSEU</name>
<evidence type="ECO:0000256" key="1">
    <source>
        <dbReference type="ARBA" id="ARBA00001974"/>
    </source>
</evidence>
<keyword evidence="3" id="KW-0274">FAD</keyword>
<keyword evidence="5" id="KW-0503">Monooxygenase</keyword>
<dbReference type="Gene3D" id="3.50.50.60">
    <property type="entry name" value="FAD/NAD(P)-binding domain"/>
    <property type="match status" value="2"/>
</dbReference>
<feature type="domain" description="FAD-binding" evidence="4">
    <location>
        <begin position="218"/>
        <end position="329"/>
    </location>
</feature>
<keyword evidence="5" id="KW-0560">Oxidoreductase</keyword>
<dbReference type="PANTHER" id="PTHR43004">
    <property type="entry name" value="TRK SYSTEM POTASSIUM UPTAKE PROTEIN"/>
    <property type="match status" value="1"/>
</dbReference>
<evidence type="ECO:0000256" key="3">
    <source>
        <dbReference type="ARBA" id="ARBA00022827"/>
    </source>
</evidence>
<sequence>MDADVIVVGAGPVGLLLAAEVRLGGGRAVVLERLAEPAPERKARGIGALATEALWRRGLGPQLEAADPEGARDFARDHGTELGHFADIHKLVPDPLRRGTKIWQPDLERLLTAHAEALGVRILRGHEVVAVEADADQVTVVAKTFEGEQRLCADYLVGCDGGRSTVRKLAGFGFPGTPALLRTIAGEVRFGGAVPESGRYAGGTFQRGGSLAGVTEPAREDVPVTAAGLATAIRRVTGTDVVVEDLREPRDFTDQARQADTYRRGRVLLAGDAAHVHSPSGGQGLNLGLVDAMNLGWKLAAVLRGAAPALLDTYTRERHPAAEAVLRNTRAQSALLAPGPHVDALRDIVGELMDIPAVNRYFGELLSGVDQRYELPYPTTGPVGRHSPDVELVDEHGVRTRLHEHLRTGRGLLVVTPEQRVNYATDRVRILTATNTGPWLVRPDGVVAWAEGDRQSLEVALDTWFPAG</sequence>
<dbReference type="Pfam" id="PF01494">
    <property type="entry name" value="FAD_binding_3"/>
    <property type="match status" value="2"/>
</dbReference>
<dbReference type="Gene3D" id="3.40.30.120">
    <property type="match status" value="1"/>
</dbReference>
<dbReference type="PRINTS" id="PR00420">
    <property type="entry name" value="RNGMNOXGNASE"/>
</dbReference>
<gene>
    <name evidence="5" type="ORF">VSH64_34755</name>
</gene>
<evidence type="ECO:0000313" key="6">
    <source>
        <dbReference type="Proteomes" id="UP001330812"/>
    </source>
</evidence>